<dbReference type="OrthoDB" id="258495at2759"/>
<protein>
    <recommendedName>
        <fullName evidence="2">SPRY domain-containing protein</fullName>
    </recommendedName>
</protein>
<dbReference type="InterPro" id="IPR003877">
    <property type="entry name" value="SPRY_dom"/>
</dbReference>
<dbReference type="InterPro" id="IPR043136">
    <property type="entry name" value="B30.2/SPRY_sf"/>
</dbReference>
<comment type="caution">
    <text evidence="3">The sequence shown here is derived from an EMBL/GenBank/DDBJ whole genome shotgun (WGS) entry which is preliminary data.</text>
</comment>
<evidence type="ECO:0000259" key="2">
    <source>
        <dbReference type="SMART" id="SM00449"/>
    </source>
</evidence>
<reference evidence="4" key="1">
    <citation type="journal article" date="2016" name="Proc. Natl. Acad. Sci. U.S.A.">
        <title>Comparative genomics of biotechnologically important yeasts.</title>
        <authorList>
            <person name="Riley R."/>
            <person name="Haridas S."/>
            <person name="Wolfe K.H."/>
            <person name="Lopes M.R."/>
            <person name="Hittinger C.T."/>
            <person name="Goeker M."/>
            <person name="Salamov A.A."/>
            <person name="Wisecaver J.H."/>
            <person name="Long T.M."/>
            <person name="Calvey C.H."/>
            <person name="Aerts A.L."/>
            <person name="Barry K.W."/>
            <person name="Choi C."/>
            <person name="Clum A."/>
            <person name="Coughlan A.Y."/>
            <person name="Deshpande S."/>
            <person name="Douglass A.P."/>
            <person name="Hanson S.J."/>
            <person name="Klenk H.-P."/>
            <person name="LaButti K.M."/>
            <person name="Lapidus A."/>
            <person name="Lindquist E.A."/>
            <person name="Lipzen A.M."/>
            <person name="Meier-Kolthoff J.P."/>
            <person name="Ohm R.A."/>
            <person name="Otillar R.P."/>
            <person name="Pangilinan J.L."/>
            <person name="Peng Y."/>
            <person name="Rokas A."/>
            <person name="Rosa C.A."/>
            <person name="Scheuner C."/>
            <person name="Sibirny A.A."/>
            <person name="Slot J.C."/>
            <person name="Stielow J.B."/>
            <person name="Sun H."/>
            <person name="Kurtzman C.P."/>
            <person name="Blackwell M."/>
            <person name="Grigoriev I.V."/>
            <person name="Jeffries T.W."/>
        </authorList>
    </citation>
    <scope>NUCLEOTIDE SEQUENCE [LARGE SCALE GENOMIC DNA]</scope>
    <source>
        <strain evidence="4">NRRL Y-1626</strain>
    </source>
</reference>
<gene>
    <name evidence="3" type="ORF">HANVADRAFT_51274</name>
</gene>
<keyword evidence="1" id="KW-0472">Membrane</keyword>
<feature type="transmembrane region" description="Helical" evidence="1">
    <location>
        <begin position="33"/>
        <end position="58"/>
    </location>
</feature>
<keyword evidence="1" id="KW-0812">Transmembrane</keyword>
<dbReference type="Gene3D" id="2.60.120.920">
    <property type="match status" value="1"/>
</dbReference>
<keyword evidence="1" id="KW-1133">Transmembrane helix</keyword>
<sequence>MIIYNKADDLISNNEHGEHEFPPIYNDDPSGTVISLIVMSVSMGITVLLLIIIALILLNIKDDDDDEEEQTEEGNLQEDENMLERQPLLHSAEDNETDSNRYGVFSVFKLFGRSSGKRITKNKSKSRRMTQEEEASVICNNFIIEKGFVGSNIFPNYNVLNNKDYTLEKYLKNMNIDLKNDKQARESYSNILLKELSEEELENFEKTLYSTGTSVDIETYNRSKKFQEVNPPFIKKFNTMNNLKLRQRIQYRGLQSYQFLPSCNEILDSNGNNFLPSFIVNDKLNVAFTNDNESSSTIMNLPMPKNNRDCSYFECKIYMNEPLNDGNSFSIGLVTIPYPYYRLPGYNSISIAYESCGNLRINNCVTEGVLPKLHNGDVVGLGYRYKSGLIFITYNGKKAIDIPNKHSIELFVSCGLIGPNNSLNLQFNIGQIGYLFIEANVRKYAFDTNIEGTVGVPPSYQNKEKDKLILKSGYLDIQNDTEKNQSLPPEYEFTK</sequence>
<dbReference type="Proteomes" id="UP000092321">
    <property type="component" value="Unassembled WGS sequence"/>
</dbReference>
<evidence type="ECO:0000313" key="4">
    <source>
        <dbReference type="Proteomes" id="UP000092321"/>
    </source>
</evidence>
<feature type="domain" description="SPRY" evidence="2">
    <location>
        <begin position="308"/>
        <end position="433"/>
    </location>
</feature>
<accession>A0A1B7TJA8</accession>
<dbReference type="InterPro" id="IPR013320">
    <property type="entry name" value="ConA-like_dom_sf"/>
</dbReference>
<dbReference type="Pfam" id="PF00622">
    <property type="entry name" value="SPRY"/>
    <property type="match status" value="1"/>
</dbReference>
<dbReference type="SUPFAM" id="SSF49899">
    <property type="entry name" value="Concanavalin A-like lectins/glucanases"/>
    <property type="match status" value="1"/>
</dbReference>
<name>A0A1B7TJA8_9ASCO</name>
<dbReference type="AlphaFoldDB" id="A0A1B7TJA8"/>
<dbReference type="EMBL" id="LXPE01000002">
    <property type="protein sequence ID" value="OBA28831.1"/>
    <property type="molecule type" value="Genomic_DNA"/>
</dbReference>
<evidence type="ECO:0000256" key="1">
    <source>
        <dbReference type="SAM" id="Phobius"/>
    </source>
</evidence>
<proteinExistence type="predicted"/>
<keyword evidence="4" id="KW-1185">Reference proteome</keyword>
<evidence type="ECO:0000313" key="3">
    <source>
        <dbReference type="EMBL" id="OBA28831.1"/>
    </source>
</evidence>
<organism evidence="3 4">
    <name type="scientific">Hanseniaspora valbyensis NRRL Y-1626</name>
    <dbReference type="NCBI Taxonomy" id="766949"/>
    <lineage>
        <taxon>Eukaryota</taxon>
        <taxon>Fungi</taxon>
        <taxon>Dikarya</taxon>
        <taxon>Ascomycota</taxon>
        <taxon>Saccharomycotina</taxon>
        <taxon>Saccharomycetes</taxon>
        <taxon>Saccharomycodales</taxon>
        <taxon>Saccharomycodaceae</taxon>
        <taxon>Hanseniaspora</taxon>
    </lineage>
</organism>
<dbReference type="SMART" id="SM00449">
    <property type="entry name" value="SPRY"/>
    <property type="match status" value="1"/>
</dbReference>